<name>A0A9D3UVR7_9ROSI</name>
<proteinExistence type="predicted"/>
<dbReference type="OrthoDB" id="1736747at2759"/>
<protein>
    <recommendedName>
        <fullName evidence="3">Reverse transcriptase zinc-binding domain-containing protein</fullName>
    </recommendedName>
</protein>
<evidence type="ECO:0000313" key="2">
    <source>
        <dbReference type="Proteomes" id="UP000828251"/>
    </source>
</evidence>
<organism evidence="1 2">
    <name type="scientific">Gossypium stocksii</name>
    <dbReference type="NCBI Taxonomy" id="47602"/>
    <lineage>
        <taxon>Eukaryota</taxon>
        <taxon>Viridiplantae</taxon>
        <taxon>Streptophyta</taxon>
        <taxon>Embryophyta</taxon>
        <taxon>Tracheophyta</taxon>
        <taxon>Spermatophyta</taxon>
        <taxon>Magnoliopsida</taxon>
        <taxon>eudicotyledons</taxon>
        <taxon>Gunneridae</taxon>
        <taxon>Pentapetalae</taxon>
        <taxon>rosids</taxon>
        <taxon>malvids</taxon>
        <taxon>Malvales</taxon>
        <taxon>Malvaceae</taxon>
        <taxon>Malvoideae</taxon>
        <taxon>Gossypium</taxon>
    </lineage>
</organism>
<dbReference type="EMBL" id="JAIQCV010000010">
    <property type="protein sequence ID" value="KAH1057944.1"/>
    <property type="molecule type" value="Genomic_DNA"/>
</dbReference>
<dbReference type="Proteomes" id="UP000828251">
    <property type="component" value="Unassembled WGS sequence"/>
</dbReference>
<dbReference type="AlphaFoldDB" id="A0A9D3UVR7"/>
<evidence type="ECO:0008006" key="3">
    <source>
        <dbReference type="Google" id="ProtNLM"/>
    </source>
</evidence>
<sequence>MAKVCWTQICSPKEKGGARVVNLAIKNKALLAKWKWRFMVEKNALWSKVILAMYSTSVQQW</sequence>
<keyword evidence="2" id="KW-1185">Reference proteome</keyword>
<reference evidence="1 2" key="1">
    <citation type="journal article" date="2021" name="Plant Biotechnol. J.">
        <title>Multi-omics assisted identification of the key and species-specific regulatory components of drought-tolerant mechanisms in Gossypium stocksii.</title>
        <authorList>
            <person name="Yu D."/>
            <person name="Ke L."/>
            <person name="Zhang D."/>
            <person name="Wu Y."/>
            <person name="Sun Y."/>
            <person name="Mei J."/>
            <person name="Sun J."/>
            <person name="Sun Y."/>
        </authorList>
    </citation>
    <scope>NUCLEOTIDE SEQUENCE [LARGE SCALE GENOMIC DNA]</scope>
    <source>
        <strain evidence="2">cv. E1</strain>
        <tissue evidence="1">Leaf</tissue>
    </source>
</reference>
<evidence type="ECO:0000313" key="1">
    <source>
        <dbReference type="EMBL" id="KAH1057944.1"/>
    </source>
</evidence>
<accession>A0A9D3UVR7</accession>
<gene>
    <name evidence="1" type="ORF">J1N35_036009</name>
</gene>
<comment type="caution">
    <text evidence="1">The sequence shown here is derived from an EMBL/GenBank/DDBJ whole genome shotgun (WGS) entry which is preliminary data.</text>
</comment>